<accession>A0ABT9VK70</accession>
<name>A0ABT9VK70_9BACI</name>
<evidence type="ECO:0000256" key="1">
    <source>
        <dbReference type="SAM" id="SignalP"/>
    </source>
</evidence>
<evidence type="ECO:0000313" key="3">
    <source>
        <dbReference type="EMBL" id="MDQ0161354.1"/>
    </source>
</evidence>
<protein>
    <recommendedName>
        <fullName evidence="2">YqgU-like 6-bladed beta-propeller domain-containing protein</fullName>
    </recommendedName>
</protein>
<gene>
    <name evidence="3" type="ORF">J2S06_000424</name>
</gene>
<dbReference type="Proteomes" id="UP001225646">
    <property type="component" value="Unassembled WGS sequence"/>
</dbReference>
<dbReference type="EMBL" id="JAUSTR010000001">
    <property type="protein sequence ID" value="MDQ0161354.1"/>
    <property type="molecule type" value="Genomic_DNA"/>
</dbReference>
<comment type="caution">
    <text evidence="3">The sequence shown here is derived from an EMBL/GenBank/DDBJ whole genome shotgun (WGS) entry which is preliminary data.</text>
</comment>
<feature type="chain" id="PRO_5046903511" description="YqgU-like 6-bladed beta-propeller domain-containing protein" evidence="1">
    <location>
        <begin position="21"/>
        <end position="367"/>
    </location>
</feature>
<evidence type="ECO:0000313" key="4">
    <source>
        <dbReference type="Proteomes" id="UP001225646"/>
    </source>
</evidence>
<organism evidence="3 4">
    <name type="scientific">Aeribacillus alveayuensis</name>
    <dbReference type="NCBI Taxonomy" id="279215"/>
    <lineage>
        <taxon>Bacteria</taxon>
        <taxon>Bacillati</taxon>
        <taxon>Bacillota</taxon>
        <taxon>Bacilli</taxon>
        <taxon>Bacillales</taxon>
        <taxon>Bacillaceae</taxon>
        <taxon>Aeribacillus</taxon>
    </lineage>
</organism>
<dbReference type="Pfam" id="PF21101">
    <property type="entry name" value="YqgU"/>
    <property type="match status" value="1"/>
</dbReference>
<dbReference type="PROSITE" id="PS51257">
    <property type="entry name" value="PROKAR_LIPOPROTEIN"/>
    <property type="match status" value="1"/>
</dbReference>
<proteinExistence type="predicted"/>
<keyword evidence="1" id="KW-0732">Signal</keyword>
<evidence type="ECO:0000259" key="2">
    <source>
        <dbReference type="Pfam" id="PF21101"/>
    </source>
</evidence>
<feature type="signal peptide" evidence="1">
    <location>
        <begin position="1"/>
        <end position="20"/>
    </location>
</feature>
<dbReference type="SUPFAM" id="SSF82171">
    <property type="entry name" value="DPP6 N-terminal domain-like"/>
    <property type="match status" value="1"/>
</dbReference>
<keyword evidence="4" id="KW-1185">Reference proteome</keyword>
<sequence length="367" mass="43346">MRRKSCIVLLVFLFWLTACEASHQLGEKEKQQNGNGNENNQKETETTIYPIDIDEQFFQNIAGWYDESNILYVQNKPNLSEIIRYNLFNGQSSTFFVANTPIMQVVPSPDRNIFLVHLSPNHYQATILFIDRHGNELFKWEVGSYELHFAWNPYHSQQILVTSFLEDWSFETYLIDLAEQRIEKNVVEAPFVQWSNQHQFTYIKWNEEEPELSAPLFLYDLLDRNEKKIADHVIGHVSSGPFLLYLQENLDEKGKGQYVFLRFKDLQKLSFFDVSLISEYSGWLFPYFDVFNKRDEFYTFIPMDTTENNTSFHLINIQIKTGKKNELVKNIANEPISISPSGQYILYGYRFEKLIDIKDRKMINLIQ</sequence>
<feature type="domain" description="YqgU-like 6-bladed beta-propeller" evidence="2">
    <location>
        <begin position="86"/>
        <end position="348"/>
    </location>
</feature>
<reference evidence="3 4" key="1">
    <citation type="submission" date="2023-07" db="EMBL/GenBank/DDBJ databases">
        <title>Genomic Encyclopedia of Type Strains, Phase IV (KMG-IV): sequencing the most valuable type-strain genomes for metagenomic binning, comparative biology and taxonomic classification.</title>
        <authorList>
            <person name="Goeker M."/>
        </authorList>
    </citation>
    <scope>NUCLEOTIDE SEQUENCE [LARGE SCALE GENOMIC DNA]</scope>
    <source>
        <strain evidence="3 4">DSM 19092</strain>
    </source>
</reference>
<dbReference type="RefSeq" id="WP_419151140.1">
    <property type="nucleotide sequence ID" value="NZ_JAUSTR010000001.1"/>
</dbReference>
<dbReference type="InterPro" id="IPR048421">
    <property type="entry name" value="YqgU_beta-prop"/>
</dbReference>